<protein>
    <submittedName>
        <fullName evidence="6">Redoxin</fullName>
    </submittedName>
</protein>
<organism evidence="6 7">
    <name type="scientific">Pedobacter nyackensis</name>
    <dbReference type="NCBI Taxonomy" id="475255"/>
    <lineage>
        <taxon>Bacteria</taxon>
        <taxon>Pseudomonadati</taxon>
        <taxon>Bacteroidota</taxon>
        <taxon>Sphingobacteriia</taxon>
        <taxon>Sphingobacteriales</taxon>
        <taxon>Sphingobacteriaceae</taxon>
        <taxon>Pedobacter</taxon>
    </lineage>
</organism>
<dbReference type="InterPro" id="IPR050553">
    <property type="entry name" value="Thioredoxin_ResA/DsbE_sf"/>
</dbReference>
<dbReference type="InterPro" id="IPR013766">
    <property type="entry name" value="Thioredoxin_domain"/>
</dbReference>
<dbReference type="GO" id="GO:0030313">
    <property type="term" value="C:cell envelope"/>
    <property type="evidence" value="ECO:0007669"/>
    <property type="project" value="UniProtKB-SubCell"/>
</dbReference>
<sequence>MALQYNFIEMKKLNFILLLVVCTTACLGQQLTLTGTVIGAAGHDSIEVNESYDGNYWKNNSRYLKPDASGNFHESYISSVPKVITLIYKGHKQRLLLSSGRPLHVIIHANAPDNLFSFRGKAKAENDLLQKLKLEDEGNLPFIKELKLKNSYATWSVDSIIYMKLPAIKNGLDSTHRVIQQAHLPLSLEKVIAAEVKYFYANGVSQNLGSRLNNRKNRSDFHTRFIETVWSYFTLPTKDELNTNMSANAYLDNYFKFKLWKAMYVYRTDKHKEHADSVFRHNTGVAYKDLENDPDRSNEVYLFSTRLKNMMPQYAWEKHLTHLLHNFCMSGQLQSAAKLFNFIKANCTNSEYIKASEKVFSPLKKARDQYASNLNIKITPDYRATSSLSALLAPYKGKIVFIDMWGTWCPHCIEDIAFVPALKERLKGKDIVFLYIARDEDKDDEVWRDFIFVNNITGEHVRKTADQIANLWNELGVADSEQAYPYYLIIDRSGKILVSNAKRLSDGDNLYHQLEMAINK</sequence>
<dbReference type="CDD" id="cd02966">
    <property type="entry name" value="TlpA_like_family"/>
    <property type="match status" value="1"/>
</dbReference>
<keyword evidence="2" id="KW-0201">Cytochrome c-type biogenesis</keyword>
<dbReference type="EMBL" id="FWYB01000028">
    <property type="protein sequence ID" value="SMD18676.1"/>
    <property type="molecule type" value="Genomic_DNA"/>
</dbReference>
<evidence type="ECO:0000256" key="3">
    <source>
        <dbReference type="ARBA" id="ARBA00023157"/>
    </source>
</evidence>
<keyword evidence="3" id="KW-1015">Disulfide bond</keyword>
<gene>
    <name evidence="6" type="ORF">SAMN04488101_12812</name>
</gene>
<feature type="domain" description="Thioredoxin" evidence="5">
    <location>
        <begin position="360"/>
        <end position="520"/>
    </location>
</feature>
<accession>A0A1W2FAS0</accession>
<comment type="subcellular location">
    <subcellularLocation>
        <location evidence="1">Cell envelope</location>
    </subcellularLocation>
</comment>
<dbReference type="Gene3D" id="3.40.30.10">
    <property type="entry name" value="Glutaredoxin"/>
    <property type="match status" value="1"/>
</dbReference>
<keyword evidence="4" id="KW-0676">Redox-active center</keyword>
<dbReference type="PANTHER" id="PTHR42852:SF6">
    <property type="entry name" value="THIOL:DISULFIDE INTERCHANGE PROTEIN DSBE"/>
    <property type="match status" value="1"/>
</dbReference>
<dbReference type="InterPro" id="IPR013740">
    <property type="entry name" value="Redoxin"/>
</dbReference>
<evidence type="ECO:0000256" key="4">
    <source>
        <dbReference type="ARBA" id="ARBA00023284"/>
    </source>
</evidence>
<dbReference type="GO" id="GO:0017004">
    <property type="term" value="P:cytochrome complex assembly"/>
    <property type="evidence" value="ECO:0007669"/>
    <property type="project" value="UniProtKB-KW"/>
</dbReference>
<dbReference type="InterPro" id="IPR036249">
    <property type="entry name" value="Thioredoxin-like_sf"/>
</dbReference>
<dbReference type="SUPFAM" id="SSF52833">
    <property type="entry name" value="Thioredoxin-like"/>
    <property type="match status" value="1"/>
</dbReference>
<dbReference type="GO" id="GO:0016491">
    <property type="term" value="F:oxidoreductase activity"/>
    <property type="evidence" value="ECO:0007669"/>
    <property type="project" value="InterPro"/>
</dbReference>
<evidence type="ECO:0000313" key="6">
    <source>
        <dbReference type="EMBL" id="SMD18676.1"/>
    </source>
</evidence>
<evidence type="ECO:0000259" key="5">
    <source>
        <dbReference type="PROSITE" id="PS51352"/>
    </source>
</evidence>
<dbReference type="Pfam" id="PF08534">
    <property type="entry name" value="Redoxin"/>
    <property type="match status" value="1"/>
</dbReference>
<dbReference type="STRING" id="475255.SAMN04488101_12812"/>
<evidence type="ECO:0000256" key="1">
    <source>
        <dbReference type="ARBA" id="ARBA00004196"/>
    </source>
</evidence>
<reference evidence="6 7" key="1">
    <citation type="submission" date="2017-04" db="EMBL/GenBank/DDBJ databases">
        <authorList>
            <person name="Afonso C.L."/>
            <person name="Miller P.J."/>
            <person name="Scott M.A."/>
            <person name="Spackman E."/>
            <person name="Goraichik I."/>
            <person name="Dimitrov K.M."/>
            <person name="Suarez D.L."/>
            <person name="Swayne D.E."/>
        </authorList>
    </citation>
    <scope>NUCLEOTIDE SEQUENCE [LARGE SCALE GENOMIC DNA]</scope>
    <source>
        <strain evidence="6 7">DSM 19625</strain>
    </source>
</reference>
<dbReference type="AlphaFoldDB" id="A0A1W2FAS0"/>
<keyword evidence="7" id="KW-1185">Reference proteome</keyword>
<dbReference type="PANTHER" id="PTHR42852">
    <property type="entry name" value="THIOL:DISULFIDE INTERCHANGE PROTEIN DSBE"/>
    <property type="match status" value="1"/>
</dbReference>
<dbReference type="PROSITE" id="PS51352">
    <property type="entry name" value="THIOREDOXIN_2"/>
    <property type="match status" value="1"/>
</dbReference>
<evidence type="ECO:0000256" key="2">
    <source>
        <dbReference type="ARBA" id="ARBA00022748"/>
    </source>
</evidence>
<proteinExistence type="predicted"/>
<dbReference type="Proteomes" id="UP000192678">
    <property type="component" value="Unassembled WGS sequence"/>
</dbReference>
<evidence type="ECO:0000313" key="7">
    <source>
        <dbReference type="Proteomes" id="UP000192678"/>
    </source>
</evidence>
<name>A0A1W2FAS0_9SPHI</name>